<sequence>MSTEVTNMAEPTTTYQPSAAPEHEPPPAQAPAATATPAQEPLAAHEPAQPPMQDQGPMQHQGEIAIDTDSTYSEDDLSTYTASLTSSVLNFPTENGRRYHAFRQGTYLFPNDEPEQDRMDLHHEMYMRACNGKLHLAPLIDTKDKRFLDLGTGTGIWCVEMGDCYPEAEVIGNDFSPVQPTMVPKNVKFEVDDIESPWTHNQKFDYIHSRFLAGAIADWPKLVERCYENLNPGGIIELQDGDFLTYSEDGTTKGTWLEKWSTDFANAAKKGGRIVQPGPQLENWVRAAGFEDVHHEKIRLPLGVWPKDKKLKEVGAFNLVQLKEGLEGFSFALFTRVLGWSLDEVQVLLGKVRKDLSDRNVHSQNDMHIVWGRKPLTA</sequence>
<dbReference type="CDD" id="cd02440">
    <property type="entry name" value="AdoMet_MTases"/>
    <property type="match status" value="1"/>
</dbReference>
<evidence type="ECO:0008006" key="4">
    <source>
        <dbReference type="Google" id="ProtNLM"/>
    </source>
</evidence>
<name>A0AAE0DJH0_9LECA</name>
<gene>
    <name evidence="2" type="ORF">OEA41_003679</name>
</gene>
<dbReference type="GO" id="GO:0008168">
    <property type="term" value="F:methyltransferase activity"/>
    <property type="evidence" value="ECO:0007669"/>
    <property type="project" value="TreeGrafter"/>
</dbReference>
<dbReference type="PANTHER" id="PTHR43591">
    <property type="entry name" value="METHYLTRANSFERASE"/>
    <property type="match status" value="1"/>
</dbReference>
<proteinExistence type="predicted"/>
<dbReference type="Pfam" id="PF13489">
    <property type="entry name" value="Methyltransf_23"/>
    <property type="match status" value="1"/>
</dbReference>
<dbReference type="SUPFAM" id="SSF53335">
    <property type="entry name" value="S-adenosyl-L-methionine-dependent methyltransferases"/>
    <property type="match status" value="1"/>
</dbReference>
<dbReference type="EMBL" id="JASNWA010000008">
    <property type="protein sequence ID" value="KAK3171595.1"/>
    <property type="molecule type" value="Genomic_DNA"/>
</dbReference>
<feature type="compositionally biased region" description="Polar residues" evidence="1">
    <location>
        <begin position="1"/>
        <end position="15"/>
    </location>
</feature>
<protein>
    <recommendedName>
        <fullName evidence="4">S-adenosyl-L-methionine-dependent methyltransferase</fullName>
    </recommendedName>
</protein>
<keyword evidence="3" id="KW-1185">Reference proteome</keyword>
<dbReference type="PANTHER" id="PTHR43591:SF10">
    <property type="entry name" value="ABC TRANSMEMBRANE TYPE-1 DOMAIN-CONTAINING PROTEIN-RELATED"/>
    <property type="match status" value="1"/>
</dbReference>
<evidence type="ECO:0000313" key="2">
    <source>
        <dbReference type="EMBL" id="KAK3171595.1"/>
    </source>
</evidence>
<dbReference type="AlphaFoldDB" id="A0AAE0DJH0"/>
<feature type="region of interest" description="Disordered" evidence="1">
    <location>
        <begin position="1"/>
        <end position="59"/>
    </location>
</feature>
<evidence type="ECO:0000313" key="3">
    <source>
        <dbReference type="Proteomes" id="UP001276659"/>
    </source>
</evidence>
<dbReference type="Proteomes" id="UP001276659">
    <property type="component" value="Unassembled WGS sequence"/>
</dbReference>
<reference evidence="2" key="1">
    <citation type="submission" date="2022-11" db="EMBL/GenBank/DDBJ databases">
        <title>Chromosomal genome sequence assembly and mating type (MAT) locus characterization of the leprose asexual lichenized fungus Lepraria neglecta (Nyl.) Erichsen.</title>
        <authorList>
            <person name="Allen J.L."/>
            <person name="Pfeffer B."/>
        </authorList>
    </citation>
    <scope>NUCLEOTIDE SEQUENCE</scope>
    <source>
        <strain evidence="2">Allen 5258</strain>
    </source>
</reference>
<organism evidence="2 3">
    <name type="scientific">Lepraria neglecta</name>
    <dbReference type="NCBI Taxonomy" id="209136"/>
    <lineage>
        <taxon>Eukaryota</taxon>
        <taxon>Fungi</taxon>
        <taxon>Dikarya</taxon>
        <taxon>Ascomycota</taxon>
        <taxon>Pezizomycotina</taxon>
        <taxon>Lecanoromycetes</taxon>
        <taxon>OSLEUM clade</taxon>
        <taxon>Lecanoromycetidae</taxon>
        <taxon>Lecanorales</taxon>
        <taxon>Lecanorineae</taxon>
        <taxon>Stereocaulaceae</taxon>
        <taxon>Lepraria</taxon>
    </lineage>
</organism>
<dbReference type="InterPro" id="IPR029063">
    <property type="entry name" value="SAM-dependent_MTases_sf"/>
</dbReference>
<evidence type="ECO:0000256" key="1">
    <source>
        <dbReference type="SAM" id="MobiDB-lite"/>
    </source>
</evidence>
<accession>A0AAE0DJH0</accession>
<feature type="compositionally biased region" description="Low complexity" evidence="1">
    <location>
        <begin position="30"/>
        <end position="44"/>
    </location>
</feature>
<dbReference type="Gene3D" id="3.40.50.150">
    <property type="entry name" value="Vaccinia Virus protein VP39"/>
    <property type="match status" value="1"/>
</dbReference>
<comment type="caution">
    <text evidence="2">The sequence shown here is derived from an EMBL/GenBank/DDBJ whole genome shotgun (WGS) entry which is preliminary data.</text>
</comment>